<dbReference type="InterPro" id="IPR007218">
    <property type="entry name" value="DNA_pol_delta_4"/>
</dbReference>
<feature type="region of interest" description="Disordered" evidence="1">
    <location>
        <begin position="1"/>
        <end position="95"/>
    </location>
</feature>
<dbReference type="PANTHER" id="PTHR14303:SF0">
    <property type="entry name" value="DNA POLYMERASE DELTA SUBUNIT 4"/>
    <property type="match status" value="1"/>
</dbReference>
<feature type="compositionally biased region" description="Polar residues" evidence="1">
    <location>
        <begin position="1"/>
        <end position="15"/>
    </location>
</feature>
<proteinExistence type="predicted"/>
<dbReference type="GO" id="GO:0006261">
    <property type="term" value="P:DNA-templated DNA replication"/>
    <property type="evidence" value="ECO:0007669"/>
    <property type="project" value="TreeGrafter"/>
</dbReference>
<dbReference type="GO" id="GO:0043625">
    <property type="term" value="C:delta DNA polymerase complex"/>
    <property type="evidence" value="ECO:0007669"/>
    <property type="project" value="TreeGrafter"/>
</dbReference>
<dbReference type="Pfam" id="PF04081">
    <property type="entry name" value="DNA_pol_delta_4"/>
    <property type="match status" value="1"/>
</dbReference>
<dbReference type="EMBL" id="MU806165">
    <property type="protein sequence ID" value="KAJ3838761.1"/>
    <property type="molecule type" value="Genomic_DNA"/>
</dbReference>
<dbReference type="PANTHER" id="PTHR14303">
    <property type="entry name" value="DNA POLYMERASE DELTA SUBUNIT 4"/>
    <property type="match status" value="1"/>
</dbReference>
<name>A0AA38P9Y8_9AGAR</name>
<dbReference type="Proteomes" id="UP001163846">
    <property type="component" value="Unassembled WGS sequence"/>
</dbReference>
<reference evidence="2" key="1">
    <citation type="submission" date="2022-08" db="EMBL/GenBank/DDBJ databases">
        <authorList>
            <consortium name="DOE Joint Genome Institute"/>
            <person name="Min B."/>
            <person name="Riley R."/>
            <person name="Sierra-Patev S."/>
            <person name="Naranjo-Ortiz M."/>
            <person name="Looney B."/>
            <person name="Konkel Z."/>
            <person name="Slot J.C."/>
            <person name="Sakamoto Y."/>
            <person name="Steenwyk J.L."/>
            <person name="Rokas A."/>
            <person name="Carro J."/>
            <person name="Camarero S."/>
            <person name="Ferreira P."/>
            <person name="Molpeceres G."/>
            <person name="Ruiz-Duenas F.J."/>
            <person name="Serrano A."/>
            <person name="Henrissat B."/>
            <person name="Drula E."/>
            <person name="Hughes K.W."/>
            <person name="Mata J.L."/>
            <person name="Ishikawa N.K."/>
            <person name="Vargas-Isla R."/>
            <person name="Ushijima S."/>
            <person name="Smith C.A."/>
            <person name="Ahrendt S."/>
            <person name="Andreopoulos W."/>
            <person name="He G."/>
            <person name="Labutti K."/>
            <person name="Lipzen A."/>
            <person name="Ng V."/>
            <person name="Sandor L."/>
            <person name="Barry K."/>
            <person name="Martinez A.T."/>
            <person name="Xiao Y."/>
            <person name="Gibbons J.G."/>
            <person name="Terashima K."/>
            <person name="Hibbett D.S."/>
            <person name="Grigoriev I.V."/>
        </authorList>
    </citation>
    <scope>NUCLEOTIDE SEQUENCE</scope>
    <source>
        <strain evidence="2">TFB9207</strain>
    </source>
</reference>
<keyword evidence="3" id="KW-1185">Reference proteome</keyword>
<protein>
    <submittedName>
        <fullName evidence="2">DNA polymerase delta, subunit 4-domain-containing protein</fullName>
    </submittedName>
</protein>
<gene>
    <name evidence="2" type="ORF">F5878DRAFT_561861</name>
</gene>
<accession>A0AA38P9Y8</accession>
<evidence type="ECO:0000256" key="1">
    <source>
        <dbReference type="SAM" id="MobiDB-lite"/>
    </source>
</evidence>
<feature type="compositionally biased region" description="Low complexity" evidence="1">
    <location>
        <begin position="16"/>
        <end position="33"/>
    </location>
</feature>
<comment type="caution">
    <text evidence="2">The sequence shown here is derived from an EMBL/GenBank/DDBJ whole genome shotgun (WGS) entry which is preliminary data.</text>
</comment>
<evidence type="ECO:0000313" key="2">
    <source>
        <dbReference type="EMBL" id="KAJ3838761.1"/>
    </source>
</evidence>
<sequence>MPVAKRSSSSYTKQTRLSFRSSKGSGSAGALSGKNDKPQNKKARQMKAEETEDISSSSESNPDEVEEIEDPDVGSRSHTPSLKRKRSAVVDKADKKVKAQTEDWIDIDSVPINQRPELIVNDARWRKIAAKAREVNGNLQLVHAEKENKIHDILRVFDLSYEYGPCYGVSRLDRWERAHAMGLSPPVEIRDILLTRQGVEDPRYAHTVFYNQSERI</sequence>
<dbReference type="AlphaFoldDB" id="A0AA38P9Y8"/>
<dbReference type="GO" id="GO:0000731">
    <property type="term" value="P:DNA synthesis involved in DNA repair"/>
    <property type="evidence" value="ECO:0007669"/>
    <property type="project" value="InterPro"/>
</dbReference>
<feature type="compositionally biased region" description="Acidic residues" evidence="1">
    <location>
        <begin position="61"/>
        <end position="72"/>
    </location>
</feature>
<organism evidence="2 3">
    <name type="scientific">Lentinula raphanica</name>
    <dbReference type="NCBI Taxonomy" id="153919"/>
    <lineage>
        <taxon>Eukaryota</taxon>
        <taxon>Fungi</taxon>
        <taxon>Dikarya</taxon>
        <taxon>Basidiomycota</taxon>
        <taxon>Agaricomycotina</taxon>
        <taxon>Agaricomycetes</taxon>
        <taxon>Agaricomycetidae</taxon>
        <taxon>Agaricales</taxon>
        <taxon>Marasmiineae</taxon>
        <taxon>Omphalotaceae</taxon>
        <taxon>Lentinula</taxon>
    </lineage>
</organism>
<dbReference type="GO" id="GO:0003887">
    <property type="term" value="F:DNA-directed DNA polymerase activity"/>
    <property type="evidence" value="ECO:0007669"/>
    <property type="project" value="TreeGrafter"/>
</dbReference>
<evidence type="ECO:0000313" key="3">
    <source>
        <dbReference type="Proteomes" id="UP001163846"/>
    </source>
</evidence>